<evidence type="ECO:0000256" key="5">
    <source>
        <dbReference type="ARBA" id="ARBA00038268"/>
    </source>
</evidence>
<keyword evidence="2 7" id="KW-0812">Transmembrane</keyword>
<dbReference type="GO" id="GO:0005783">
    <property type="term" value="C:endoplasmic reticulum"/>
    <property type="evidence" value="ECO:0007669"/>
    <property type="project" value="TreeGrafter"/>
</dbReference>
<keyword evidence="8" id="KW-0808">Transferase</keyword>
<accession>A0A131YXF5</accession>
<dbReference type="GO" id="GO:0016409">
    <property type="term" value="F:palmitoyltransferase activity"/>
    <property type="evidence" value="ECO:0007669"/>
    <property type="project" value="TreeGrafter"/>
</dbReference>
<sequence>MTTAGVSRPVPADVNMDDKDRAASKREAEVQRWRWTPEKVYHWVVSFGVTVYVFWRFATTEENAFILENMPRSFKDSSLGLKQKQDIANWEWETTKYVVVTAWKWYLLHPVLARLTAYAAPSLVPVFYAVYSSLFVTFIFGWEVAMLFVAQHAAFYLTASLGSTALCYVVALVIHCQKFFIPFDPFVYMYPKYGLMPYRGAFVAFHWNILRGLSLSVDIVQSEQRKNTGDNKRRWPPYWKTLGYMLYMPMVYLGPPQKYNDFIAQSEKPKPGCTPREIAISMARILRSGGHFLLMELMAHFFYSSAMAEWAWMGERLDYASLLGYALSLEFNYYVCYLFNYGFPGALAMVEGIEIPATAPCIARLHRCSQFWRYFDRGMHLFIRRYVYEPVLGGQRTAFRLVLSTAVAFTFTSTWHSFYSHNLVWCALSALGISLEVITIEIRKWAPVKKFEGRYLASPERMRMAKCLLGSPHFLLTMCACIFHLADVDVCFVIVRRILTGFPFPIVPVLVAVYSGCHVALDVAEWEASAKQKRASP</sequence>
<evidence type="ECO:0000256" key="7">
    <source>
        <dbReference type="SAM" id="Phobius"/>
    </source>
</evidence>
<dbReference type="InterPro" id="IPR004299">
    <property type="entry name" value="MBOAT_fam"/>
</dbReference>
<protein>
    <submittedName>
        <fullName evidence="8">Acyltransferase required for palmitoylation of hedgehog hh family of secreted signaling</fullName>
    </submittedName>
</protein>
<organism evidence="8">
    <name type="scientific">Rhipicephalus appendiculatus</name>
    <name type="common">Brown ear tick</name>
    <dbReference type="NCBI Taxonomy" id="34631"/>
    <lineage>
        <taxon>Eukaryota</taxon>
        <taxon>Metazoa</taxon>
        <taxon>Ecdysozoa</taxon>
        <taxon>Arthropoda</taxon>
        <taxon>Chelicerata</taxon>
        <taxon>Arachnida</taxon>
        <taxon>Acari</taxon>
        <taxon>Parasitiformes</taxon>
        <taxon>Ixodida</taxon>
        <taxon>Ixodoidea</taxon>
        <taxon>Ixodidae</taxon>
        <taxon>Rhipicephalinae</taxon>
        <taxon>Rhipicephalus</taxon>
        <taxon>Rhipicephalus</taxon>
    </lineage>
</organism>
<reference evidence="8" key="1">
    <citation type="journal article" date="2016" name="Ticks Tick Borne Dis.">
        <title>De novo assembly and annotation of the salivary gland transcriptome of Rhipicephalus appendiculatus male and female ticks during blood feeding.</title>
        <authorList>
            <person name="de Castro M.H."/>
            <person name="de Klerk D."/>
            <person name="Pienaar R."/>
            <person name="Latif A.A."/>
            <person name="Rees D.J."/>
            <person name="Mans B.J."/>
        </authorList>
    </citation>
    <scope>NUCLEOTIDE SEQUENCE</scope>
    <source>
        <tissue evidence="8">Salivary glands</tissue>
    </source>
</reference>
<evidence type="ECO:0000256" key="3">
    <source>
        <dbReference type="ARBA" id="ARBA00022989"/>
    </source>
</evidence>
<evidence type="ECO:0000256" key="1">
    <source>
        <dbReference type="ARBA" id="ARBA00004141"/>
    </source>
</evidence>
<evidence type="ECO:0000313" key="8">
    <source>
        <dbReference type="EMBL" id="JAP83647.1"/>
    </source>
</evidence>
<comment type="similarity">
    <text evidence="5">Belongs to the membrane-bound acyltransferase family. HHAT subfamily.</text>
</comment>
<comment type="subcellular location">
    <subcellularLocation>
        <location evidence="1">Membrane</location>
        <topology evidence="1">Multi-pass membrane protein</topology>
    </subcellularLocation>
</comment>
<keyword evidence="8" id="KW-0012">Acyltransferase</keyword>
<keyword evidence="3 7" id="KW-1133">Transmembrane helix</keyword>
<dbReference type="EMBL" id="GEDV01004910">
    <property type="protein sequence ID" value="JAP83647.1"/>
    <property type="molecule type" value="Transcribed_RNA"/>
</dbReference>
<dbReference type="InterPro" id="IPR051085">
    <property type="entry name" value="MB_O-acyltransferase"/>
</dbReference>
<evidence type="ECO:0000256" key="6">
    <source>
        <dbReference type="SAM" id="MobiDB-lite"/>
    </source>
</evidence>
<dbReference type="PANTHER" id="PTHR13285:SF18">
    <property type="entry name" value="PROTEIN-CYSTEINE N-PALMITOYLTRANSFERASE RASP"/>
    <property type="match status" value="1"/>
</dbReference>
<evidence type="ECO:0000256" key="4">
    <source>
        <dbReference type="ARBA" id="ARBA00023136"/>
    </source>
</evidence>
<feature type="transmembrane region" description="Helical" evidence="7">
    <location>
        <begin position="154"/>
        <end position="174"/>
    </location>
</feature>
<evidence type="ECO:0000256" key="2">
    <source>
        <dbReference type="ARBA" id="ARBA00022692"/>
    </source>
</evidence>
<dbReference type="PANTHER" id="PTHR13285">
    <property type="entry name" value="ACYLTRANSFERASE"/>
    <property type="match status" value="1"/>
</dbReference>
<dbReference type="AlphaFoldDB" id="A0A131YXF5"/>
<dbReference type="GO" id="GO:0016020">
    <property type="term" value="C:membrane"/>
    <property type="evidence" value="ECO:0007669"/>
    <property type="project" value="UniProtKB-SubCell"/>
</dbReference>
<feature type="transmembrane region" description="Helical" evidence="7">
    <location>
        <begin position="123"/>
        <end position="142"/>
    </location>
</feature>
<proteinExistence type="inferred from homology"/>
<feature type="region of interest" description="Disordered" evidence="6">
    <location>
        <begin position="1"/>
        <end position="23"/>
    </location>
</feature>
<name>A0A131YXF5_RHIAP</name>
<feature type="transmembrane region" description="Helical" evidence="7">
    <location>
        <begin position="40"/>
        <end position="58"/>
    </location>
</feature>
<keyword evidence="4 7" id="KW-0472">Membrane</keyword>
<dbReference type="Pfam" id="PF03062">
    <property type="entry name" value="MBOAT"/>
    <property type="match status" value="1"/>
</dbReference>